<accession>A0AA38LSG3</accession>
<evidence type="ECO:0000256" key="1">
    <source>
        <dbReference type="SAM" id="MobiDB-lite"/>
    </source>
</evidence>
<dbReference type="AlphaFoldDB" id="A0AA38LSG3"/>
<comment type="caution">
    <text evidence="2">The sequence shown here is derived from an EMBL/GenBank/DDBJ whole genome shotgun (WGS) entry which is preliminary data.</text>
</comment>
<dbReference type="EMBL" id="JAKWFO010000005">
    <property type="protein sequence ID" value="KAI9635802.1"/>
    <property type="molecule type" value="Genomic_DNA"/>
</dbReference>
<gene>
    <name evidence="2" type="ORF">MKK02DRAFT_44498</name>
</gene>
<feature type="compositionally biased region" description="Pro residues" evidence="1">
    <location>
        <begin position="264"/>
        <end position="273"/>
    </location>
</feature>
<organism evidence="2 3">
    <name type="scientific">Dioszegia hungarica</name>
    <dbReference type="NCBI Taxonomy" id="4972"/>
    <lineage>
        <taxon>Eukaryota</taxon>
        <taxon>Fungi</taxon>
        <taxon>Dikarya</taxon>
        <taxon>Basidiomycota</taxon>
        <taxon>Agaricomycotina</taxon>
        <taxon>Tremellomycetes</taxon>
        <taxon>Tremellales</taxon>
        <taxon>Bulleribasidiaceae</taxon>
        <taxon>Dioszegia</taxon>
    </lineage>
</organism>
<dbReference type="RefSeq" id="XP_052945579.1">
    <property type="nucleotide sequence ID" value="XM_053092955.1"/>
</dbReference>
<evidence type="ECO:0000313" key="3">
    <source>
        <dbReference type="Proteomes" id="UP001164286"/>
    </source>
</evidence>
<feature type="region of interest" description="Disordered" evidence="1">
    <location>
        <begin position="254"/>
        <end position="273"/>
    </location>
</feature>
<dbReference type="Proteomes" id="UP001164286">
    <property type="component" value="Unassembled WGS sequence"/>
</dbReference>
<name>A0AA38LSG3_9TREE</name>
<keyword evidence="3" id="KW-1185">Reference proteome</keyword>
<sequence>MPANSQLPLFENARVYPDPMTATFTQHTVQGSWEHSQDCKTCLKPHSWRATSSLNFPGMTLISDTTPPPGCHGPLLIIPDAVLGAASMSMSLLQNSSPGPDCTVTELVNKMQDIRRGANLPAITAEGQRCWFEDERARVWEFRPTPLANPVTSRATCGSCDVGLHFMRSVPGSVALLTRTEGLTTAISQGDLRWAVFNPWEESNPPSTFVSRGLLQGFIANADKEYVASAQQTADAGQCPREATKSLMRSRMTQGTATAVAKLGPPPPYASYE</sequence>
<reference evidence="2" key="1">
    <citation type="journal article" date="2022" name="G3 (Bethesda)">
        <title>High quality genome of the basidiomycete yeast Dioszegia hungarica PDD-24b-2 isolated from cloud water.</title>
        <authorList>
            <person name="Jarrige D."/>
            <person name="Haridas S."/>
            <person name="Bleykasten-Grosshans C."/>
            <person name="Joly M."/>
            <person name="Nadalig T."/>
            <person name="Sancelme M."/>
            <person name="Vuilleumier S."/>
            <person name="Grigoriev I.V."/>
            <person name="Amato P."/>
            <person name="Bringel F."/>
        </authorList>
    </citation>
    <scope>NUCLEOTIDE SEQUENCE</scope>
    <source>
        <strain evidence="2">PDD-24b-2</strain>
    </source>
</reference>
<evidence type="ECO:0000313" key="2">
    <source>
        <dbReference type="EMBL" id="KAI9635802.1"/>
    </source>
</evidence>
<protein>
    <submittedName>
        <fullName evidence="2">Uncharacterized protein</fullName>
    </submittedName>
</protein>
<proteinExistence type="predicted"/>
<dbReference type="GeneID" id="77732160"/>